<evidence type="ECO:0000256" key="2">
    <source>
        <dbReference type="ARBA" id="ARBA00022723"/>
    </source>
</evidence>
<protein>
    <submittedName>
        <fullName evidence="5">M20/M25/M40 family metallo-hydrolase</fullName>
    </submittedName>
</protein>
<dbReference type="GO" id="GO:0006508">
    <property type="term" value="P:proteolysis"/>
    <property type="evidence" value="ECO:0007669"/>
    <property type="project" value="UniProtKB-KW"/>
</dbReference>
<comment type="caution">
    <text evidence="5">The sequence shown here is derived from an EMBL/GenBank/DDBJ whole genome shotgun (WGS) entry which is preliminary data.</text>
</comment>
<dbReference type="GO" id="GO:0009014">
    <property type="term" value="F:succinyl-diaminopimelate desuccinylase activity"/>
    <property type="evidence" value="ECO:0007669"/>
    <property type="project" value="TreeGrafter"/>
</dbReference>
<name>A0A426TUS6_9CHLR</name>
<gene>
    <name evidence="5" type="ORF">EI684_16575</name>
</gene>
<dbReference type="Pfam" id="PF07687">
    <property type="entry name" value="M20_dimer"/>
    <property type="match status" value="1"/>
</dbReference>
<keyword evidence="3 5" id="KW-0378">Hydrolase</keyword>
<dbReference type="PANTHER" id="PTHR43270:SF8">
    <property type="entry name" value="DI- AND TRIPEPTIDASE DUG2-RELATED"/>
    <property type="match status" value="1"/>
</dbReference>
<dbReference type="InterPro" id="IPR002933">
    <property type="entry name" value="Peptidase_M20"/>
</dbReference>
<dbReference type="InterPro" id="IPR011650">
    <property type="entry name" value="Peptidase_M20_dimer"/>
</dbReference>
<dbReference type="Proteomes" id="UP000280307">
    <property type="component" value="Unassembled WGS sequence"/>
</dbReference>
<keyword evidence="1" id="KW-0645">Protease</keyword>
<dbReference type="Gene3D" id="3.30.70.360">
    <property type="match status" value="1"/>
</dbReference>
<organism evidence="5 6">
    <name type="scientific">Candidatus Viridilinea halotolerans</name>
    <dbReference type="NCBI Taxonomy" id="2491704"/>
    <lineage>
        <taxon>Bacteria</taxon>
        <taxon>Bacillati</taxon>
        <taxon>Chloroflexota</taxon>
        <taxon>Chloroflexia</taxon>
        <taxon>Chloroflexales</taxon>
        <taxon>Chloroflexineae</taxon>
        <taxon>Oscillochloridaceae</taxon>
        <taxon>Candidatus Viridilinea</taxon>
    </lineage>
</organism>
<dbReference type="Pfam" id="PF01546">
    <property type="entry name" value="Peptidase_M20"/>
    <property type="match status" value="1"/>
</dbReference>
<feature type="domain" description="Peptidase M20 dimerisation" evidence="4">
    <location>
        <begin position="185"/>
        <end position="339"/>
    </location>
</feature>
<evidence type="ECO:0000259" key="4">
    <source>
        <dbReference type="Pfam" id="PF07687"/>
    </source>
</evidence>
<evidence type="ECO:0000256" key="3">
    <source>
        <dbReference type="ARBA" id="ARBA00022801"/>
    </source>
</evidence>
<evidence type="ECO:0000313" key="5">
    <source>
        <dbReference type="EMBL" id="RRR69106.1"/>
    </source>
</evidence>
<dbReference type="GO" id="GO:0008233">
    <property type="term" value="F:peptidase activity"/>
    <property type="evidence" value="ECO:0007669"/>
    <property type="project" value="UniProtKB-KW"/>
</dbReference>
<keyword evidence="2" id="KW-0479">Metal-binding</keyword>
<dbReference type="Gene3D" id="3.40.630.10">
    <property type="entry name" value="Zn peptidases"/>
    <property type="match status" value="1"/>
</dbReference>
<dbReference type="EMBL" id="RSAS01000669">
    <property type="protein sequence ID" value="RRR69106.1"/>
    <property type="molecule type" value="Genomic_DNA"/>
</dbReference>
<reference evidence="5 6" key="1">
    <citation type="submission" date="2018-12" db="EMBL/GenBank/DDBJ databases">
        <title>Genome Sequence of Candidatus Viridilinea halotolerans isolated from saline sulfide-rich spring.</title>
        <authorList>
            <person name="Grouzdev D.S."/>
            <person name="Burganskaya E.I."/>
            <person name="Krutkina M.S."/>
            <person name="Sukhacheva M.V."/>
            <person name="Gorlenko V.M."/>
        </authorList>
    </citation>
    <scope>NUCLEOTIDE SEQUENCE [LARGE SCALE GENOMIC DNA]</scope>
    <source>
        <strain evidence="5">Chok-6</strain>
    </source>
</reference>
<dbReference type="AlphaFoldDB" id="A0A426TUS6"/>
<proteinExistence type="predicted"/>
<accession>A0A426TUS6</accession>
<sequence length="442" mass="47180">MPEPPPLLTEKLIQSLEALCAQPSVVGQSDDLTATADLIAAQLHALGMQVRIVPGPPPVVLARRNGRSEQTLLLYHRFDAPPPGPWRAWSHEPYQLAERDGALYGRGVAEGKGPFAAHVHAAHALIQTFGELPCGLVFVVDGGGLLGSPSLGQTLDEHPDFCAADACLGSTGERDADGAPLCYSGSKGLLQVQLSARGPAHPLPAGAAPALRNPLWRLTWALSNIKGEDEDIRIPGFYEEVDGPTRDENTALRQIKLDEPGRLASWGADHFLFGMSGVALVRAEVTLPTCNLSSIHCQPESNLAQLPSAATAVLDFQLVPRQSPDALAKLLRDHLDDRGFQDVHIERLPGGYPPARTNAQNRFVRQVSAAGAAVFGTMLPIVPSGPFALPLQLFVERMTCPVASVGLARTDSSPYGPDEHIALVELLNHGRLLIELALAMAK</sequence>
<dbReference type="GO" id="GO:0046872">
    <property type="term" value="F:metal ion binding"/>
    <property type="evidence" value="ECO:0007669"/>
    <property type="project" value="UniProtKB-KW"/>
</dbReference>
<dbReference type="GO" id="GO:0009089">
    <property type="term" value="P:lysine biosynthetic process via diaminopimelate"/>
    <property type="evidence" value="ECO:0007669"/>
    <property type="project" value="TreeGrafter"/>
</dbReference>
<dbReference type="InterPro" id="IPR051458">
    <property type="entry name" value="Cyt/Met_Dipeptidase"/>
</dbReference>
<dbReference type="SUPFAM" id="SSF53187">
    <property type="entry name" value="Zn-dependent exopeptidases"/>
    <property type="match status" value="1"/>
</dbReference>
<evidence type="ECO:0000256" key="1">
    <source>
        <dbReference type="ARBA" id="ARBA00022670"/>
    </source>
</evidence>
<dbReference type="PANTHER" id="PTHR43270">
    <property type="entry name" value="BETA-ALA-HIS DIPEPTIDASE"/>
    <property type="match status" value="1"/>
</dbReference>
<dbReference type="GO" id="GO:0005829">
    <property type="term" value="C:cytosol"/>
    <property type="evidence" value="ECO:0007669"/>
    <property type="project" value="TreeGrafter"/>
</dbReference>
<evidence type="ECO:0000313" key="6">
    <source>
        <dbReference type="Proteomes" id="UP000280307"/>
    </source>
</evidence>